<feature type="domain" description="Acyl-CoA oxidase/dehydrogenase middle" evidence="9">
    <location>
        <begin position="28"/>
        <end position="120"/>
    </location>
</feature>
<dbReference type="Gene3D" id="1.20.140.10">
    <property type="entry name" value="Butyryl-CoA Dehydrogenase, subunit A, domain 3"/>
    <property type="match status" value="1"/>
</dbReference>
<dbReference type="InterPro" id="IPR046373">
    <property type="entry name" value="Acyl-CoA_Oxase/DH_mid-dom_sf"/>
</dbReference>
<keyword evidence="11" id="KW-1185">Reference proteome</keyword>
<protein>
    <recommendedName>
        <fullName evidence="12">Acyl-CoA oxidase</fullName>
    </recommendedName>
</protein>
<dbReference type="Pfam" id="PF00750">
    <property type="entry name" value="tRNA-synt_1d"/>
    <property type="match status" value="1"/>
</dbReference>
<dbReference type="GO" id="GO:0006635">
    <property type="term" value="P:fatty acid beta-oxidation"/>
    <property type="evidence" value="ECO:0007669"/>
    <property type="project" value="InterPro"/>
</dbReference>
<dbReference type="InterPro" id="IPR009075">
    <property type="entry name" value="AcylCo_DH/oxidase_C"/>
</dbReference>
<dbReference type="GO" id="GO:0006420">
    <property type="term" value="P:arginyl-tRNA aminoacylation"/>
    <property type="evidence" value="ECO:0007669"/>
    <property type="project" value="InterPro"/>
</dbReference>
<gene>
    <name evidence="10" type="ORF">J5N97_024687</name>
</gene>
<evidence type="ECO:0008006" key="12">
    <source>
        <dbReference type="Google" id="ProtNLM"/>
    </source>
</evidence>
<dbReference type="GO" id="GO:0005777">
    <property type="term" value="C:peroxisome"/>
    <property type="evidence" value="ECO:0007669"/>
    <property type="project" value="TreeGrafter"/>
</dbReference>
<evidence type="ECO:0000259" key="8">
    <source>
        <dbReference type="Pfam" id="PF00750"/>
    </source>
</evidence>
<evidence type="ECO:0000259" key="9">
    <source>
        <dbReference type="Pfam" id="PF02770"/>
    </source>
</evidence>
<dbReference type="Proteomes" id="UP001085076">
    <property type="component" value="Miscellaneous, Linkage group lg07"/>
</dbReference>
<dbReference type="GO" id="GO:0005524">
    <property type="term" value="F:ATP binding"/>
    <property type="evidence" value="ECO:0007669"/>
    <property type="project" value="UniProtKB-KW"/>
</dbReference>
<dbReference type="OrthoDB" id="435240at2759"/>
<keyword evidence="4 5" id="KW-0274">FAD</keyword>
<dbReference type="InterPro" id="IPR036695">
    <property type="entry name" value="Arg-tRNA-synth_N_sf"/>
</dbReference>
<keyword evidence="3 5" id="KW-0285">Flavoprotein</keyword>
<comment type="similarity">
    <text evidence="6">Belongs to the class-I aminoacyl-tRNA synthetase family.</text>
</comment>
<dbReference type="Pfam" id="PF02770">
    <property type="entry name" value="Acyl-CoA_dh_M"/>
    <property type="match status" value="1"/>
</dbReference>
<dbReference type="InterPro" id="IPR009100">
    <property type="entry name" value="AcylCoA_DH/oxidase_NM_dom_sf"/>
</dbReference>
<organism evidence="10 11">
    <name type="scientific">Dioscorea zingiberensis</name>
    <dbReference type="NCBI Taxonomy" id="325984"/>
    <lineage>
        <taxon>Eukaryota</taxon>
        <taxon>Viridiplantae</taxon>
        <taxon>Streptophyta</taxon>
        <taxon>Embryophyta</taxon>
        <taxon>Tracheophyta</taxon>
        <taxon>Spermatophyta</taxon>
        <taxon>Magnoliopsida</taxon>
        <taxon>Liliopsida</taxon>
        <taxon>Dioscoreales</taxon>
        <taxon>Dioscoreaceae</taxon>
        <taxon>Dioscorea</taxon>
    </lineage>
</organism>
<evidence type="ECO:0000256" key="1">
    <source>
        <dbReference type="ARBA" id="ARBA00001974"/>
    </source>
</evidence>
<dbReference type="SUPFAM" id="SSF47203">
    <property type="entry name" value="Acyl-CoA dehydrogenase C-terminal domain-like"/>
    <property type="match status" value="1"/>
</dbReference>
<dbReference type="Gene3D" id="3.40.50.620">
    <property type="entry name" value="HUPs"/>
    <property type="match status" value="1"/>
</dbReference>
<keyword evidence="6" id="KW-0547">Nucleotide-binding</keyword>
<sequence length="583" mass="64707">MLTIGLCGSEEQKQKYLPSLAQLQTVACWALTEPDYGSDASSLGTTATKVSGGWILDGQKRWIGNSTFADVLVIFARNMETNQINGFIVMKGAPGLRATKIENKIGLRIVQNGDILLKKVFVPEEDKLPGVNSFQDTSKVLAVSRVMVAWQPIGISMGVFDMCHRYLKERKQFGAPLAAFQLNQEKLVRMLGNIQAMVLVGWRLCKLYESGKMTPGHASLGKGWISLKAREAVSLGRELLGGNGILADFLVAKAFCDLEPIFSYEGTYDINSLVTGREITGIASFKPAALAGRFGKVTRRFGSCGSVGRTLVPTAMSSEACAPILIPFNNARGIWAKIKGTTGEFRNPNSVGQAIVKNLPPLEMIESTSVAGLGFVNIGSSNKWIAQAVTLEKLYYYRFGMLIQYLFENFPNWEDVGEQAIGDLQAEPRRQRVDLQALHVRWRLRGGRSYARRDVRTHRRYRLNVEKADWIIYVTDVGQSLHFSKAAKRTGWLPNSKIKAFPKTNHVGFCLVLGSDGKRFRTRSSEVVRLVELLDEAKNCSKAELLKRLDENGKLGEWTDEELEKTTKAVGYGAVKFVLDMLF</sequence>
<dbReference type="Gene3D" id="3.30.1360.70">
    <property type="entry name" value="Arginyl tRNA synthetase N-terminal domain"/>
    <property type="match status" value="1"/>
</dbReference>
<dbReference type="InterPro" id="IPR006089">
    <property type="entry name" value="Acyl-CoA_DH_CS"/>
</dbReference>
<evidence type="ECO:0000313" key="11">
    <source>
        <dbReference type="Proteomes" id="UP001085076"/>
    </source>
</evidence>
<keyword evidence="5" id="KW-0560">Oxidoreductase</keyword>
<feature type="domain" description="Arginyl-tRNA synthetase catalytic core" evidence="8">
    <location>
        <begin position="446"/>
        <end position="577"/>
    </location>
</feature>
<reference evidence="10" key="1">
    <citation type="submission" date="2021-03" db="EMBL/GenBank/DDBJ databases">
        <authorList>
            <person name="Li Z."/>
            <person name="Yang C."/>
        </authorList>
    </citation>
    <scope>NUCLEOTIDE SEQUENCE</scope>
    <source>
        <strain evidence="10">Dzin_1.0</strain>
        <tissue evidence="10">Leaf</tissue>
    </source>
</reference>
<evidence type="ECO:0000256" key="6">
    <source>
        <dbReference type="RuleBase" id="RU363038"/>
    </source>
</evidence>
<dbReference type="InterPro" id="IPR036250">
    <property type="entry name" value="AcylCo_DH-like_C"/>
</dbReference>
<keyword evidence="6" id="KW-0067">ATP-binding</keyword>
<comment type="cofactor">
    <cofactor evidence="1 5">
        <name>FAD</name>
        <dbReference type="ChEBI" id="CHEBI:57692"/>
    </cofactor>
</comment>
<name>A0A9D5H965_9LILI</name>
<dbReference type="PANTHER" id="PTHR43188">
    <property type="entry name" value="ACYL-COENZYME A OXIDASE"/>
    <property type="match status" value="1"/>
</dbReference>
<accession>A0A9D5H965</accession>
<comment type="caution">
    <text evidence="10">The sequence shown here is derived from an EMBL/GenBank/DDBJ whole genome shotgun (WGS) entry which is preliminary data.</text>
</comment>
<dbReference type="SUPFAM" id="SSF56645">
    <property type="entry name" value="Acyl-CoA dehydrogenase NM domain-like"/>
    <property type="match status" value="1"/>
</dbReference>
<dbReference type="InterPro" id="IPR006091">
    <property type="entry name" value="Acyl-CoA_Oxase/DH_mid-dom"/>
</dbReference>
<dbReference type="InterPro" id="IPR035684">
    <property type="entry name" value="ArgRS_core"/>
</dbReference>
<feature type="domain" description="Acyl-CoA dehydrogenase/oxidase C-terminal" evidence="7">
    <location>
        <begin position="138"/>
        <end position="277"/>
    </location>
</feature>
<evidence type="ECO:0000256" key="3">
    <source>
        <dbReference type="ARBA" id="ARBA00022630"/>
    </source>
</evidence>
<dbReference type="EMBL" id="JAGGNH010000007">
    <property type="protein sequence ID" value="KAJ0967770.1"/>
    <property type="molecule type" value="Genomic_DNA"/>
</dbReference>
<dbReference type="PROSITE" id="PS00073">
    <property type="entry name" value="ACYL_COA_DH_2"/>
    <property type="match status" value="1"/>
</dbReference>
<dbReference type="SUPFAM" id="SSF52374">
    <property type="entry name" value="Nucleotidylyl transferase"/>
    <property type="match status" value="1"/>
</dbReference>
<evidence type="ECO:0000256" key="5">
    <source>
        <dbReference type="RuleBase" id="RU362125"/>
    </source>
</evidence>
<dbReference type="GO" id="GO:0003995">
    <property type="term" value="F:acyl-CoA dehydrogenase activity"/>
    <property type="evidence" value="ECO:0007669"/>
    <property type="project" value="InterPro"/>
</dbReference>
<evidence type="ECO:0000259" key="7">
    <source>
        <dbReference type="Pfam" id="PF00441"/>
    </source>
</evidence>
<dbReference type="FunFam" id="1.20.140.10:FF:000021">
    <property type="entry name" value="Acyl-coenzyme A oxidase 4, peroxisomal"/>
    <property type="match status" value="1"/>
</dbReference>
<dbReference type="GO" id="GO:0004814">
    <property type="term" value="F:arginine-tRNA ligase activity"/>
    <property type="evidence" value="ECO:0007669"/>
    <property type="project" value="InterPro"/>
</dbReference>
<dbReference type="InterPro" id="IPR045008">
    <property type="entry name" value="ACX4-like"/>
</dbReference>
<dbReference type="Gene3D" id="2.40.110.10">
    <property type="entry name" value="Butyryl-CoA Dehydrogenase, subunit A, domain 2"/>
    <property type="match status" value="1"/>
</dbReference>
<dbReference type="FunFam" id="2.40.110.10:FF:000013">
    <property type="entry name" value="Acyl-coenzyme A oxidase 4 peroxisomal"/>
    <property type="match status" value="1"/>
</dbReference>
<dbReference type="Pfam" id="PF00441">
    <property type="entry name" value="Acyl-CoA_dh_1"/>
    <property type="match status" value="1"/>
</dbReference>
<dbReference type="InterPro" id="IPR014729">
    <property type="entry name" value="Rossmann-like_a/b/a_fold"/>
</dbReference>
<proteinExistence type="inferred from homology"/>
<keyword evidence="6" id="KW-0030">Aminoacyl-tRNA synthetase</keyword>
<dbReference type="PANTHER" id="PTHR43188:SF1">
    <property type="entry name" value="ACYL-COA DEHYDROGENASE"/>
    <property type="match status" value="1"/>
</dbReference>
<evidence type="ECO:0000256" key="4">
    <source>
        <dbReference type="ARBA" id="ARBA00022827"/>
    </source>
</evidence>
<dbReference type="AlphaFoldDB" id="A0A9D5H965"/>
<evidence type="ECO:0000256" key="2">
    <source>
        <dbReference type="ARBA" id="ARBA00009347"/>
    </source>
</evidence>
<keyword evidence="6" id="KW-0436">Ligase</keyword>
<keyword evidence="6" id="KW-0648">Protein biosynthesis</keyword>
<comment type="similarity">
    <text evidence="2 5">Belongs to the acyl-CoA dehydrogenase family.</text>
</comment>
<evidence type="ECO:0000313" key="10">
    <source>
        <dbReference type="EMBL" id="KAJ0967770.1"/>
    </source>
</evidence>
<reference evidence="10" key="2">
    <citation type="journal article" date="2022" name="Hortic Res">
        <title>The genome of Dioscorea zingiberensis sheds light on the biosynthesis, origin and evolution of the medicinally important diosgenin saponins.</title>
        <authorList>
            <person name="Li Y."/>
            <person name="Tan C."/>
            <person name="Li Z."/>
            <person name="Guo J."/>
            <person name="Li S."/>
            <person name="Chen X."/>
            <person name="Wang C."/>
            <person name="Dai X."/>
            <person name="Yang H."/>
            <person name="Song W."/>
            <person name="Hou L."/>
            <person name="Xu J."/>
            <person name="Tong Z."/>
            <person name="Xu A."/>
            <person name="Yuan X."/>
            <person name="Wang W."/>
            <person name="Yang Q."/>
            <person name="Chen L."/>
            <person name="Sun Z."/>
            <person name="Wang K."/>
            <person name="Pan B."/>
            <person name="Chen J."/>
            <person name="Bao Y."/>
            <person name="Liu F."/>
            <person name="Qi X."/>
            <person name="Gang D.R."/>
            <person name="Wen J."/>
            <person name="Li J."/>
        </authorList>
    </citation>
    <scope>NUCLEOTIDE SEQUENCE</scope>
    <source>
        <strain evidence="10">Dzin_1.0</strain>
    </source>
</reference>